<keyword evidence="3" id="KW-1185">Reference proteome</keyword>
<dbReference type="EMBL" id="CP015103">
    <property type="protein sequence ID" value="ASJ07790.1"/>
    <property type="molecule type" value="Genomic_DNA"/>
</dbReference>
<reference evidence="2 3" key="1">
    <citation type="submission" date="2016-04" db="EMBL/GenBank/DDBJ databases">
        <title>Complete genome sequence of Thermococcus siculi type strain RG-20.</title>
        <authorList>
            <person name="Oger P.M."/>
        </authorList>
    </citation>
    <scope>NUCLEOTIDE SEQUENCE [LARGE SCALE GENOMIC DNA]</scope>
    <source>
        <strain evidence="2 3">RG-20</strain>
    </source>
</reference>
<name>A0A2Z2MV78_9EURY</name>
<gene>
    <name evidence="2" type="ORF">A3L11_00510</name>
</gene>
<dbReference type="OrthoDB" id="9287at2157"/>
<dbReference type="InterPro" id="IPR043519">
    <property type="entry name" value="NT_sf"/>
</dbReference>
<proteinExistence type="predicted"/>
<evidence type="ECO:0000313" key="3">
    <source>
        <dbReference type="Proteomes" id="UP000250125"/>
    </source>
</evidence>
<dbReference type="InterPro" id="IPR002934">
    <property type="entry name" value="Polymerase_NTP_transf_dom"/>
</dbReference>
<keyword evidence="2" id="KW-0808">Transferase</keyword>
<dbReference type="Gene3D" id="3.30.460.10">
    <property type="entry name" value="Beta Polymerase, domain 2"/>
    <property type="match status" value="1"/>
</dbReference>
<protein>
    <submittedName>
        <fullName evidence="2">Nucleotidyltransferase</fullName>
    </submittedName>
</protein>
<dbReference type="Proteomes" id="UP000250125">
    <property type="component" value="Chromosome"/>
</dbReference>
<sequence>MKRPQPHNLIECIRQNLGRVSGLYSLILYGSLVRGDFIPGTSDVDFFAVLEEGANPDDVIPRIRPILEECSRHLEPVEVDIAWEWLPNLRDPIRLGYPYKFLTVYQRDFRDNHVVVLGEDVIDLLPEYSLEEILPSRLEKLERDLGQLRENRKMMHILAGETARLMAFLYGSSLRKSDVLRTLEGLGDEEAVRIYRSYLEGRRMDFDEEFLRRFILSRVERLKKETGLSYSSSRV</sequence>
<dbReference type="Pfam" id="PF01909">
    <property type="entry name" value="NTP_transf_2"/>
    <property type="match status" value="1"/>
</dbReference>
<dbReference type="GO" id="GO:0016779">
    <property type="term" value="F:nucleotidyltransferase activity"/>
    <property type="evidence" value="ECO:0007669"/>
    <property type="project" value="InterPro"/>
</dbReference>
<dbReference type="SUPFAM" id="SSF81301">
    <property type="entry name" value="Nucleotidyltransferase"/>
    <property type="match status" value="1"/>
</dbReference>
<accession>A0A2Z2MV78</accession>
<dbReference type="KEGG" id="tsl:A3L11_00510"/>
<dbReference type="AlphaFoldDB" id="A0A2Z2MV78"/>
<feature type="domain" description="Polymerase nucleotidyl transferase" evidence="1">
    <location>
        <begin position="17"/>
        <end position="93"/>
    </location>
</feature>
<organism evidence="2 3">
    <name type="scientific">Thermococcus siculi</name>
    <dbReference type="NCBI Taxonomy" id="72803"/>
    <lineage>
        <taxon>Archaea</taxon>
        <taxon>Methanobacteriati</taxon>
        <taxon>Methanobacteriota</taxon>
        <taxon>Thermococci</taxon>
        <taxon>Thermococcales</taxon>
        <taxon>Thermococcaceae</taxon>
        <taxon>Thermococcus</taxon>
    </lineage>
</organism>
<evidence type="ECO:0000259" key="1">
    <source>
        <dbReference type="Pfam" id="PF01909"/>
    </source>
</evidence>
<dbReference type="CDD" id="cd05403">
    <property type="entry name" value="NT_KNTase_like"/>
    <property type="match status" value="1"/>
</dbReference>
<evidence type="ECO:0000313" key="2">
    <source>
        <dbReference type="EMBL" id="ASJ07790.1"/>
    </source>
</evidence>